<feature type="active site" description="Nucleophile" evidence="1">
    <location>
        <position position="43"/>
    </location>
</feature>
<dbReference type="InterPro" id="IPR013830">
    <property type="entry name" value="SGNH_hydro"/>
</dbReference>
<feature type="domain" description="SGNH hydrolase-type esterase" evidence="4">
    <location>
        <begin position="39"/>
        <end position="255"/>
    </location>
</feature>
<gene>
    <name evidence="5" type="ORF">EHYA_02530</name>
</gene>
<proteinExistence type="predicted"/>
<feature type="disulfide bond" evidence="2">
    <location>
        <begin position="126"/>
        <end position="134"/>
    </location>
</feature>
<dbReference type="Pfam" id="PF13472">
    <property type="entry name" value="Lipase_GDSL_2"/>
    <property type="match status" value="1"/>
</dbReference>
<dbReference type="EMBL" id="BIFH01000016">
    <property type="protein sequence ID" value="GCD94861.1"/>
    <property type="molecule type" value="Genomic_DNA"/>
</dbReference>
<dbReference type="PANTHER" id="PTHR37981">
    <property type="entry name" value="LIPASE 2"/>
    <property type="match status" value="1"/>
</dbReference>
<dbReference type="InterPro" id="IPR037460">
    <property type="entry name" value="SEST-like"/>
</dbReference>
<dbReference type="GO" id="GO:0019433">
    <property type="term" value="P:triglyceride catabolic process"/>
    <property type="evidence" value="ECO:0007669"/>
    <property type="project" value="TreeGrafter"/>
</dbReference>
<dbReference type="Gene3D" id="3.40.50.1110">
    <property type="entry name" value="SGNH hydrolase"/>
    <property type="match status" value="1"/>
</dbReference>
<feature type="disulfide bond" evidence="2">
    <location>
        <begin position="60"/>
        <end position="85"/>
    </location>
</feature>
<feature type="active site" evidence="1">
    <location>
        <position position="248"/>
    </location>
</feature>
<keyword evidence="3" id="KW-0732">Signal</keyword>
<dbReference type="Proteomes" id="UP000286931">
    <property type="component" value="Unassembled WGS sequence"/>
</dbReference>
<accession>A0A401YJV5</accession>
<protein>
    <submittedName>
        <fullName evidence="5">Lipase 1</fullName>
    </submittedName>
</protein>
<sequence length="267" mass="27143">MPSLARVAAPLAAAGLVLGGLAAPTAHSAPAAPTSSYAALGDSYSSGVGAGDYLPDGGDCKRSANAYPSLWHRAHPAAEFAFAACSGATTAQVLGGQTSVLNADTTLVTISVGGNDVGFADTIRTCVLGDDRDCADAVATGTAYARDRLPADLDATYARIRLLAPRARLVVLGYPRLFEPGGCLFGLSEAKRRVLDEAADILDETTAGRAAAAGADFADVRERFAGHGVCGADEWLHGVTLPLDESYHPTATGQAKGYLPGLVAVVG</sequence>
<dbReference type="AlphaFoldDB" id="A0A401YJV5"/>
<feature type="disulfide bond" evidence="2">
    <location>
        <begin position="183"/>
        <end position="230"/>
    </location>
</feature>
<dbReference type="InterPro" id="IPR036514">
    <property type="entry name" value="SGNH_hydro_sf"/>
</dbReference>
<evidence type="ECO:0000256" key="2">
    <source>
        <dbReference type="PIRSR" id="PIRSR637460-2"/>
    </source>
</evidence>
<evidence type="ECO:0000259" key="4">
    <source>
        <dbReference type="Pfam" id="PF13472"/>
    </source>
</evidence>
<keyword evidence="2" id="KW-1015">Disulfide bond</keyword>
<dbReference type="CDD" id="cd01823">
    <property type="entry name" value="SEST_like"/>
    <property type="match status" value="1"/>
</dbReference>
<dbReference type="GO" id="GO:0004806">
    <property type="term" value="F:triacylglycerol lipase activity"/>
    <property type="evidence" value="ECO:0007669"/>
    <property type="project" value="TreeGrafter"/>
</dbReference>
<keyword evidence="6" id="KW-1185">Reference proteome</keyword>
<organism evidence="5 6">
    <name type="scientific">Embleya hyalina</name>
    <dbReference type="NCBI Taxonomy" id="516124"/>
    <lineage>
        <taxon>Bacteria</taxon>
        <taxon>Bacillati</taxon>
        <taxon>Actinomycetota</taxon>
        <taxon>Actinomycetes</taxon>
        <taxon>Kitasatosporales</taxon>
        <taxon>Streptomycetaceae</taxon>
        <taxon>Embleya</taxon>
    </lineage>
</organism>
<evidence type="ECO:0000313" key="6">
    <source>
        <dbReference type="Proteomes" id="UP000286931"/>
    </source>
</evidence>
<feature type="signal peptide" evidence="3">
    <location>
        <begin position="1"/>
        <end position="28"/>
    </location>
</feature>
<dbReference type="PANTHER" id="PTHR37981:SF1">
    <property type="entry name" value="SGNH HYDROLASE-TYPE ESTERASE DOMAIN-CONTAINING PROTEIN"/>
    <property type="match status" value="1"/>
</dbReference>
<evidence type="ECO:0000256" key="3">
    <source>
        <dbReference type="SAM" id="SignalP"/>
    </source>
</evidence>
<reference evidence="5 6" key="1">
    <citation type="submission" date="2018-12" db="EMBL/GenBank/DDBJ databases">
        <title>Draft genome sequence of Embleya hyalina NBRC 13850T.</title>
        <authorList>
            <person name="Komaki H."/>
            <person name="Hosoyama A."/>
            <person name="Kimura A."/>
            <person name="Ichikawa N."/>
            <person name="Tamura T."/>
        </authorList>
    </citation>
    <scope>NUCLEOTIDE SEQUENCE [LARGE SCALE GENOMIC DNA]</scope>
    <source>
        <strain evidence="5 6">NBRC 13850</strain>
    </source>
</reference>
<evidence type="ECO:0000256" key="1">
    <source>
        <dbReference type="PIRSR" id="PIRSR637460-1"/>
    </source>
</evidence>
<dbReference type="OrthoDB" id="5503950at2"/>
<dbReference type="RefSeq" id="WP_126636996.1">
    <property type="nucleotide sequence ID" value="NZ_BIFH01000016.1"/>
</dbReference>
<name>A0A401YJV5_9ACTN</name>
<feature type="chain" id="PRO_5039499443" evidence="3">
    <location>
        <begin position="29"/>
        <end position="267"/>
    </location>
</feature>
<dbReference type="SUPFAM" id="SSF52266">
    <property type="entry name" value="SGNH hydrolase"/>
    <property type="match status" value="1"/>
</dbReference>
<evidence type="ECO:0000313" key="5">
    <source>
        <dbReference type="EMBL" id="GCD94861.1"/>
    </source>
</evidence>
<comment type="caution">
    <text evidence="5">The sequence shown here is derived from an EMBL/GenBank/DDBJ whole genome shotgun (WGS) entry which is preliminary data.</text>
</comment>